<dbReference type="RefSeq" id="WP_306999622.1">
    <property type="nucleotide sequence ID" value="NZ_JAUSUT010000001.1"/>
</dbReference>
<evidence type="ECO:0000313" key="2">
    <source>
        <dbReference type="EMBL" id="MDQ0376640.1"/>
    </source>
</evidence>
<name>A0ABU0EMX3_9PSEU</name>
<protein>
    <submittedName>
        <fullName evidence="2">Uncharacterized protein</fullName>
    </submittedName>
</protein>
<sequence length="95" mass="10254">MATIRTAGGPALGRTRRVAGGTTRELMQRMGQSTARAALIYQHATSARDRQIADELNAPVERYRQGGSYWHGNGTTAASGGPQNRRPPLVVCFDL</sequence>
<evidence type="ECO:0000256" key="1">
    <source>
        <dbReference type="SAM" id="MobiDB-lite"/>
    </source>
</evidence>
<proteinExistence type="predicted"/>
<dbReference type="Proteomes" id="UP001229651">
    <property type="component" value="Unassembled WGS sequence"/>
</dbReference>
<organism evidence="2 3">
    <name type="scientific">Amycolatopsis thermophila</name>
    <dbReference type="NCBI Taxonomy" id="206084"/>
    <lineage>
        <taxon>Bacteria</taxon>
        <taxon>Bacillati</taxon>
        <taxon>Actinomycetota</taxon>
        <taxon>Actinomycetes</taxon>
        <taxon>Pseudonocardiales</taxon>
        <taxon>Pseudonocardiaceae</taxon>
        <taxon>Amycolatopsis</taxon>
    </lineage>
</organism>
<reference evidence="2 3" key="1">
    <citation type="submission" date="2023-07" db="EMBL/GenBank/DDBJ databases">
        <title>Sequencing the genomes of 1000 actinobacteria strains.</title>
        <authorList>
            <person name="Klenk H.-P."/>
        </authorList>
    </citation>
    <scope>NUCLEOTIDE SEQUENCE [LARGE SCALE GENOMIC DNA]</scope>
    <source>
        <strain evidence="2 3">DSM 45805</strain>
    </source>
</reference>
<comment type="caution">
    <text evidence="2">The sequence shown here is derived from an EMBL/GenBank/DDBJ whole genome shotgun (WGS) entry which is preliminary data.</text>
</comment>
<evidence type="ECO:0000313" key="3">
    <source>
        <dbReference type="Proteomes" id="UP001229651"/>
    </source>
</evidence>
<keyword evidence="3" id="KW-1185">Reference proteome</keyword>
<feature type="compositionally biased region" description="Polar residues" evidence="1">
    <location>
        <begin position="73"/>
        <end position="82"/>
    </location>
</feature>
<feature type="region of interest" description="Disordered" evidence="1">
    <location>
        <begin position="67"/>
        <end position="87"/>
    </location>
</feature>
<gene>
    <name evidence="2" type="ORF">FB470_000634</name>
</gene>
<accession>A0ABU0EMX3</accession>
<dbReference type="EMBL" id="JAUSUT010000001">
    <property type="protein sequence ID" value="MDQ0376640.1"/>
    <property type="molecule type" value="Genomic_DNA"/>
</dbReference>